<dbReference type="SUPFAM" id="SSF49764">
    <property type="entry name" value="HSP20-like chaperones"/>
    <property type="match status" value="2"/>
</dbReference>
<evidence type="ECO:0000256" key="1">
    <source>
        <dbReference type="ARBA" id="ARBA00023016"/>
    </source>
</evidence>
<reference evidence="6 7" key="2">
    <citation type="submission" date="2024-05" db="EMBL/GenBank/DDBJ databases">
        <authorList>
            <person name="Chen Y."/>
            <person name="Shah S."/>
            <person name="Dougan E. K."/>
            <person name="Thang M."/>
            <person name="Chan C."/>
        </authorList>
    </citation>
    <scope>NUCLEOTIDE SEQUENCE [LARGE SCALE GENOMIC DNA]</scope>
</reference>
<feature type="domain" description="SHSP" evidence="4">
    <location>
        <begin position="53"/>
        <end position="165"/>
    </location>
</feature>
<sequence>MEQHPRSRGAGGQEMLMRRFNTLPNQFDQFRSEMDRLLGGITGQVPQLNAAPWNTPRPFPPLNMWEDAEAVYAEAELPGVDAESIDISVFGNELSLAGERKSPKEEGVSYHRQERAIGSFRRTVRLPVDVDADAVNATMRDGVLTIRLPKHVPENEANGTERTRSGRAYRPHVDILDREGDLYLLADLPGLNIDDIEVDFENGELSIHGRTPQRQSEDTVFLSQEYGVGDFYRSFRVSEDIDASKITAQYQNGVLELRLPKAASATPRRIKVQGS</sequence>
<dbReference type="AlphaFoldDB" id="A0A9P1FDH5"/>
<dbReference type="InterPro" id="IPR031107">
    <property type="entry name" value="Small_HSP"/>
</dbReference>
<gene>
    <name evidence="5" type="ORF">C1SCF055_LOCUS578</name>
</gene>
<dbReference type="InterPro" id="IPR002068">
    <property type="entry name" value="A-crystallin/Hsp20_dom"/>
</dbReference>
<dbReference type="PANTHER" id="PTHR11527">
    <property type="entry name" value="HEAT-SHOCK PROTEIN 20 FAMILY MEMBER"/>
    <property type="match status" value="1"/>
</dbReference>
<organism evidence="5">
    <name type="scientific">Cladocopium goreaui</name>
    <dbReference type="NCBI Taxonomy" id="2562237"/>
    <lineage>
        <taxon>Eukaryota</taxon>
        <taxon>Sar</taxon>
        <taxon>Alveolata</taxon>
        <taxon>Dinophyceae</taxon>
        <taxon>Suessiales</taxon>
        <taxon>Symbiodiniaceae</taxon>
        <taxon>Cladocopium</taxon>
    </lineage>
</organism>
<dbReference type="Pfam" id="PF00011">
    <property type="entry name" value="HSP20"/>
    <property type="match status" value="2"/>
</dbReference>
<dbReference type="EMBL" id="CAMXCT020000001">
    <property type="protein sequence ID" value="CAL1125363.1"/>
    <property type="molecule type" value="Genomic_DNA"/>
</dbReference>
<evidence type="ECO:0000313" key="5">
    <source>
        <dbReference type="EMBL" id="CAI3971988.1"/>
    </source>
</evidence>
<dbReference type="OrthoDB" id="1431247at2759"/>
<evidence type="ECO:0000256" key="3">
    <source>
        <dbReference type="RuleBase" id="RU003616"/>
    </source>
</evidence>
<feature type="domain" description="SHSP" evidence="4">
    <location>
        <begin position="166"/>
        <end position="275"/>
    </location>
</feature>
<proteinExistence type="inferred from homology"/>
<dbReference type="Gene3D" id="2.60.40.790">
    <property type="match status" value="2"/>
</dbReference>
<dbReference type="CDD" id="cd06464">
    <property type="entry name" value="ACD_sHsps-like"/>
    <property type="match status" value="2"/>
</dbReference>
<evidence type="ECO:0000259" key="4">
    <source>
        <dbReference type="PROSITE" id="PS01031"/>
    </source>
</evidence>
<dbReference type="Proteomes" id="UP001152797">
    <property type="component" value="Unassembled WGS sequence"/>
</dbReference>
<dbReference type="PROSITE" id="PS01031">
    <property type="entry name" value="SHSP"/>
    <property type="match status" value="2"/>
</dbReference>
<dbReference type="EMBL" id="CAMXCT030000001">
    <property type="protein sequence ID" value="CAL4759300.1"/>
    <property type="molecule type" value="Genomic_DNA"/>
</dbReference>
<evidence type="ECO:0000256" key="2">
    <source>
        <dbReference type="PROSITE-ProRule" id="PRU00285"/>
    </source>
</evidence>
<comment type="caution">
    <text evidence="5">The sequence shown here is derived from an EMBL/GenBank/DDBJ whole genome shotgun (WGS) entry which is preliminary data.</text>
</comment>
<keyword evidence="7" id="KW-1185">Reference proteome</keyword>
<evidence type="ECO:0000313" key="6">
    <source>
        <dbReference type="EMBL" id="CAL4759300.1"/>
    </source>
</evidence>
<keyword evidence="1 6" id="KW-0346">Stress response</keyword>
<evidence type="ECO:0000313" key="7">
    <source>
        <dbReference type="Proteomes" id="UP001152797"/>
    </source>
</evidence>
<reference evidence="5" key="1">
    <citation type="submission" date="2022-10" db="EMBL/GenBank/DDBJ databases">
        <authorList>
            <person name="Chen Y."/>
            <person name="Dougan E. K."/>
            <person name="Chan C."/>
            <person name="Rhodes N."/>
            <person name="Thang M."/>
        </authorList>
    </citation>
    <scope>NUCLEOTIDE SEQUENCE</scope>
</reference>
<accession>A0A9P1FDH5</accession>
<name>A0A9P1FDH5_9DINO</name>
<comment type="similarity">
    <text evidence="2 3">Belongs to the small heat shock protein (HSP20) family.</text>
</comment>
<dbReference type="InterPro" id="IPR008978">
    <property type="entry name" value="HSP20-like_chaperone"/>
</dbReference>
<protein>
    <submittedName>
        <fullName evidence="6">Probable 15 kDa heat shock protein</fullName>
    </submittedName>
</protein>
<dbReference type="EMBL" id="CAMXCT010000001">
    <property type="protein sequence ID" value="CAI3971988.1"/>
    <property type="molecule type" value="Genomic_DNA"/>
</dbReference>